<keyword evidence="9" id="KW-1185">Reference proteome</keyword>
<dbReference type="InterPro" id="IPR002403">
    <property type="entry name" value="Cyt_P450_E_grp-IV"/>
</dbReference>
<dbReference type="CDD" id="cd11069">
    <property type="entry name" value="CYP_FUM15-like"/>
    <property type="match status" value="1"/>
</dbReference>
<keyword evidence="3 6" id="KW-0479">Metal-binding</keyword>
<keyword evidence="6" id="KW-0349">Heme</keyword>
<dbReference type="GO" id="GO:0043386">
    <property type="term" value="P:mycotoxin biosynthetic process"/>
    <property type="evidence" value="ECO:0007669"/>
    <property type="project" value="UniProtKB-ARBA"/>
</dbReference>
<evidence type="ECO:0000313" key="8">
    <source>
        <dbReference type="EMBL" id="OQE11897.1"/>
    </source>
</evidence>
<dbReference type="InterPro" id="IPR050121">
    <property type="entry name" value="Cytochrome_P450_monoxygenase"/>
</dbReference>
<feature type="binding site" description="axial binding residue" evidence="6">
    <location>
        <position position="456"/>
    </location>
    <ligand>
        <name>heme</name>
        <dbReference type="ChEBI" id="CHEBI:30413"/>
    </ligand>
    <ligandPart>
        <name>Fe</name>
        <dbReference type="ChEBI" id="CHEBI:18248"/>
    </ligandPart>
</feature>
<keyword evidence="4" id="KW-0560">Oxidoreductase</keyword>
<sequence>MITVTFFWLGIVLGAIWTFYRVVLYPYRVSPLRTLPQSQRGHWLWNHAFSEFLQPIGQLHAELLLQIPNDGMICLRGLFGAPKILLTSPKSLADVLVHRADDFEKLPGERKILRAVVGDGLVTAEGDVHYQQKRKLLASFTPPKIRALYPVLWKEATALTQQIRRTLTHDGSGIYTGTTDMVYWAPRVSMDMIGAAGFGQSFHSVRDADSEIIHCYEKAFAIGAGHLLCVFADTLLPRIILQWLPWPRWRQFRQNIDSIRDFCHQWVTDAKATSALEDGIPSNLLANMIHTGEYTFQELIEQVRTFLAAGHENTSSVVMWVMLALASDSELQSRLRQELQASLPEVELDEVDLAILEQLPLLNAVVSESIRLFPPLPIGNRIAIRDTTVMNHPIPKGTPFLIVPRAINRSSELWGPDADRFNADRWINPDTGRFNNHGGASSNYSFLSFFHGPHNCIGQNFARAELRTVVAAVIRSFDMVLDNPVADVSPVGWFTPRPADGVKVKLRSLV</sequence>
<protein>
    <recommendedName>
        <fullName evidence="10">Cytochrome P450 monooxygenase</fullName>
    </recommendedName>
</protein>
<keyword evidence="7" id="KW-1133">Transmembrane helix</keyword>
<dbReference type="PANTHER" id="PTHR24305:SF166">
    <property type="entry name" value="CYTOCHROME P450 12A4, MITOCHONDRIAL-RELATED"/>
    <property type="match status" value="1"/>
</dbReference>
<evidence type="ECO:0000256" key="2">
    <source>
        <dbReference type="ARBA" id="ARBA00010617"/>
    </source>
</evidence>
<dbReference type="GO" id="GO:0016705">
    <property type="term" value="F:oxidoreductase activity, acting on paired donors, with incorporation or reduction of molecular oxygen"/>
    <property type="evidence" value="ECO:0007669"/>
    <property type="project" value="InterPro"/>
</dbReference>
<dbReference type="InterPro" id="IPR036396">
    <property type="entry name" value="Cyt_P450_sf"/>
</dbReference>
<comment type="cofactor">
    <cofactor evidence="1 6">
        <name>heme</name>
        <dbReference type="ChEBI" id="CHEBI:30413"/>
    </cofactor>
</comment>
<evidence type="ECO:0000256" key="3">
    <source>
        <dbReference type="ARBA" id="ARBA00022723"/>
    </source>
</evidence>
<evidence type="ECO:0000313" key="9">
    <source>
        <dbReference type="Proteomes" id="UP000191342"/>
    </source>
</evidence>
<dbReference type="Proteomes" id="UP000191342">
    <property type="component" value="Unassembled WGS sequence"/>
</dbReference>
<evidence type="ECO:0008006" key="10">
    <source>
        <dbReference type="Google" id="ProtNLM"/>
    </source>
</evidence>
<reference evidence="9" key="1">
    <citation type="journal article" date="2017" name="Nat. Microbiol.">
        <title>Global analysis of biosynthetic gene clusters reveals vast potential of secondary metabolite production in Penicillium species.</title>
        <authorList>
            <person name="Nielsen J.C."/>
            <person name="Grijseels S."/>
            <person name="Prigent S."/>
            <person name="Ji B."/>
            <person name="Dainat J."/>
            <person name="Nielsen K.F."/>
            <person name="Frisvad J.C."/>
            <person name="Workman M."/>
            <person name="Nielsen J."/>
        </authorList>
    </citation>
    <scope>NUCLEOTIDE SEQUENCE [LARGE SCALE GENOMIC DNA]</scope>
    <source>
        <strain evidence="9">IBT 14082</strain>
    </source>
</reference>
<keyword evidence="7" id="KW-0472">Membrane</keyword>
<dbReference type="Gene3D" id="1.10.630.10">
    <property type="entry name" value="Cytochrome P450"/>
    <property type="match status" value="1"/>
</dbReference>
<keyword evidence="7" id="KW-0812">Transmembrane</keyword>
<dbReference type="Pfam" id="PF00067">
    <property type="entry name" value="p450"/>
    <property type="match status" value="1"/>
</dbReference>
<comment type="similarity">
    <text evidence="2">Belongs to the cytochrome P450 family.</text>
</comment>
<dbReference type="AlphaFoldDB" id="A0A1V6SD08"/>
<name>A0A1V6SD08_9EURO</name>
<dbReference type="STRING" id="254877.A0A1V6SD08"/>
<keyword evidence="5 6" id="KW-0408">Iron</keyword>
<comment type="caution">
    <text evidence="8">The sequence shown here is derived from an EMBL/GenBank/DDBJ whole genome shotgun (WGS) entry which is preliminary data.</text>
</comment>
<evidence type="ECO:0000256" key="6">
    <source>
        <dbReference type="PIRSR" id="PIRSR602403-1"/>
    </source>
</evidence>
<gene>
    <name evidence="8" type="ORF">PENFLA_c070G09319</name>
</gene>
<dbReference type="PRINTS" id="PR00465">
    <property type="entry name" value="EP450IV"/>
</dbReference>
<dbReference type="PANTHER" id="PTHR24305">
    <property type="entry name" value="CYTOCHROME P450"/>
    <property type="match status" value="1"/>
</dbReference>
<evidence type="ECO:0000256" key="5">
    <source>
        <dbReference type="ARBA" id="ARBA00023004"/>
    </source>
</evidence>
<organism evidence="8 9">
    <name type="scientific">Penicillium flavigenum</name>
    <dbReference type="NCBI Taxonomy" id="254877"/>
    <lineage>
        <taxon>Eukaryota</taxon>
        <taxon>Fungi</taxon>
        <taxon>Dikarya</taxon>
        <taxon>Ascomycota</taxon>
        <taxon>Pezizomycotina</taxon>
        <taxon>Eurotiomycetes</taxon>
        <taxon>Eurotiomycetidae</taxon>
        <taxon>Eurotiales</taxon>
        <taxon>Aspergillaceae</taxon>
        <taxon>Penicillium</taxon>
    </lineage>
</organism>
<proteinExistence type="inferred from homology"/>
<dbReference type="GO" id="GO:0020037">
    <property type="term" value="F:heme binding"/>
    <property type="evidence" value="ECO:0007669"/>
    <property type="project" value="InterPro"/>
</dbReference>
<evidence type="ECO:0000256" key="7">
    <source>
        <dbReference type="SAM" id="Phobius"/>
    </source>
</evidence>
<evidence type="ECO:0000256" key="1">
    <source>
        <dbReference type="ARBA" id="ARBA00001971"/>
    </source>
</evidence>
<feature type="transmembrane region" description="Helical" evidence="7">
    <location>
        <begin position="6"/>
        <end position="24"/>
    </location>
</feature>
<dbReference type="EMBL" id="MLQL01000070">
    <property type="protein sequence ID" value="OQE11897.1"/>
    <property type="molecule type" value="Genomic_DNA"/>
</dbReference>
<dbReference type="OrthoDB" id="1470350at2759"/>
<accession>A0A1V6SD08</accession>
<dbReference type="PRINTS" id="PR00385">
    <property type="entry name" value="P450"/>
</dbReference>
<dbReference type="GO" id="GO:0005506">
    <property type="term" value="F:iron ion binding"/>
    <property type="evidence" value="ECO:0007669"/>
    <property type="project" value="InterPro"/>
</dbReference>
<dbReference type="SUPFAM" id="SSF48264">
    <property type="entry name" value="Cytochrome P450"/>
    <property type="match status" value="1"/>
</dbReference>
<dbReference type="InterPro" id="IPR001128">
    <property type="entry name" value="Cyt_P450"/>
</dbReference>
<dbReference type="GO" id="GO:0004497">
    <property type="term" value="F:monooxygenase activity"/>
    <property type="evidence" value="ECO:0007669"/>
    <property type="project" value="InterPro"/>
</dbReference>
<evidence type="ECO:0000256" key="4">
    <source>
        <dbReference type="ARBA" id="ARBA00023002"/>
    </source>
</evidence>